<evidence type="ECO:0000313" key="1">
    <source>
        <dbReference type="EMBL" id="AWH87043.1"/>
    </source>
</evidence>
<evidence type="ECO:0000313" key="2">
    <source>
        <dbReference type="Proteomes" id="UP000244929"/>
    </source>
</evidence>
<gene>
    <name evidence="1" type="ORF">HYN59_14980</name>
</gene>
<sequence length="535" mass="60963">MEVNAILVKTFNVTSQYARKILERAVAQKAIKSSAPYTFGKGQYVYIYNEYDFGKDGVKKIAEKSRPPIYRLLELMDQNKGIISYYEALKITSAPLEESSTKVVSLDDILTLLMKLDIVHKVTDRNDLVYIVYKIYKDKEAVVDAMMADHFVAMVADCSVLPDILRWLGNANIIDSGNAIYRNKKTPHIGAKHNNLIWDAFAYSRATGINPILGAKADTVDKKTLAVLDVVLASEYSAVHLDAFIGRIQINRKSVNEEDRKILPIIIYRVCSTHTINKIRKNGIIAFDISAIFGTRIYEVLNRFRELSVLLKEDDAIEKTIENILKTINNAGQDEALKELRGTLFEFLMYPLLKTLYPNASIDRGKILSADNKGKKESYEYDYIIESSNPPELIFVELKGYNAKATINLGDTEKKATLRWFFRRTLPFAEKYYKTAIEKGKQAKAVFITSANFFDDGKEFIAKMNGSKYKSKLLETGYERGALLELLKEYGFETEIRIIDKFYSGSQDEDDLDKEEKQENKVRNILSDLEADLPF</sequence>
<dbReference type="EMBL" id="CP029186">
    <property type="protein sequence ID" value="AWH87043.1"/>
    <property type="molecule type" value="Genomic_DNA"/>
</dbReference>
<accession>A0A2S1R2U6</accession>
<dbReference type="OrthoDB" id="2677922at2"/>
<proteinExistence type="predicted"/>
<name>A0A2S1R2U6_9FLAO</name>
<protein>
    <submittedName>
        <fullName evidence="1">Uncharacterized protein</fullName>
    </submittedName>
</protein>
<keyword evidence="2" id="KW-1185">Reference proteome</keyword>
<dbReference type="KEGG" id="falb:HYN59_14980"/>
<dbReference type="Proteomes" id="UP000244929">
    <property type="component" value="Chromosome"/>
</dbReference>
<reference evidence="1 2" key="1">
    <citation type="submission" date="2018-04" db="EMBL/GenBank/DDBJ databases">
        <title>Genome sequencing of Flavobacterium sp. HYN0059.</title>
        <authorList>
            <person name="Yi H."/>
            <person name="Baek C."/>
        </authorList>
    </citation>
    <scope>NUCLEOTIDE SEQUENCE [LARGE SCALE GENOMIC DNA]</scope>
    <source>
        <strain evidence="1 2">HYN0059</strain>
    </source>
</reference>
<dbReference type="AlphaFoldDB" id="A0A2S1R2U6"/>
<organism evidence="1 2">
    <name type="scientific">Flavobacterium album</name>
    <dbReference type="NCBI Taxonomy" id="2175091"/>
    <lineage>
        <taxon>Bacteria</taxon>
        <taxon>Pseudomonadati</taxon>
        <taxon>Bacteroidota</taxon>
        <taxon>Flavobacteriia</taxon>
        <taxon>Flavobacteriales</taxon>
        <taxon>Flavobacteriaceae</taxon>
        <taxon>Flavobacterium</taxon>
    </lineage>
</organism>